<reference evidence="1" key="1">
    <citation type="submission" date="2021-02" db="EMBL/GenBank/DDBJ databases">
        <authorList>
            <person name="Nowell W R."/>
        </authorList>
    </citation>
    <scope>NUCLEOTIDE SEQUENCE</scope>
</reference>
<dbReference type="EMBL" id="CAJNOK010027643">
    <property type="protein sequence ID" value="CAF1423735.1"/>
    <property type="molecule type" value="Genomic_DNA"/>
</dbReference>
<evidence type="ECO:0000313" key="2">
    <source>
        <dbReference type="EMBL" id="CAF4223598.1"/>
    </source>
</evidence>
<proteinExistence type="predicted"/>
<comment type="caution">
    <text evidence="1">The sequence shown here is derived from an EMBL/GenBank/DDBJ whole genome shotgun (WGS) entry which is preliminary data.</text>
</comment>
<organism evidence="1 3">
    <name type="scientific">Didymodactylos carnosus</name>
    <dbReference type="NCBI Taxonomy" id="1234261"/>
    <lineage>
        <taxon>Eukaryota</taxon>
        <taxon>Metazoa</taxon>
        <taxon>Spiralia</taxon>
        <taxon>Gnathifera</taxon>
        <taxon>Rotifera</taxon>
        <taxon>Eurotatoria</taxon>
        <taxon>Bdelloidea</taxon>
        <taxon>Philodinida</taxon>
        <taxon>Philodinidae</taxon>
        <taxon>Didymodactylos</taxon>
    </lineage>
</organism>
<accession>A0A8S2FCI6</accession>
<sequence length="252" mass="27477">AEFVVLPSTDDWSNFPFSTGGSSTVINGVLIVDGARFNTEPSSKTFSRNSTIEFVATFNAATFQHIGYGAGTDSTGTNGIYVNLDNPWAIFSTGTSHLYRIEWIFDGSFKYYIDNTLVYTETTAKITSPMRVAISDFTKDGIKLKVEWIHVTPYAFSGVFESRIYDAGSLVKWGRATWATELPSGTSLQVKQRTGNTAIPDGTWTAYANIVSNGTIVGSSSRYIQYQAVLATADGAKTSLLKDIHFNCAVSK</sequence>
<protein>
    <submittedName>
        <fullName evidence="1">Uncharacterized protein</fullName>
    </submittedName>
</protein>
<feature type="non-terminal residue" evidence="1">
    <location>
        <position position="252"/>
    </location>
</feature>
<dbReference type="Proteomes" id="UP000682733">
    <property type="component" value="Unassembled WGS sequence"/>
</dbReference>
<dbReference type="EMBL" id="CAJOBA010049411">
    <property type="protein sequence ID" value="CAF4223598.1"/>
    <property type="molecule type" value="Genomic_DNA"/>
</dbReference>
<evidence type="ECO:0000313" key="1">
    <source>
        <dbReference type="EMBL" id="CAF1423735.1"/>
    </source>
</evidence>
<dbReference type="AlphaFoldDB" id="A0A8S2FCI6"/>
<dbReference type="Gene3D" id="2.60.120.200">
    <property type="match status" value="1"/>
</dbReference>
<name>A0A8S2FCI6_9BILA</name>
<dbReference type="Proteomes" id="UP000677228">
    <property type="component" value="Unassembled WGS sequence"/>
</dbReference>
<evidence type="ECO:0000313" key="3">
    <source>
        <dbReference type="Proteomes" id="UP000677228"/>
    </source>
</evidence>
<gene>
    <name evidence="1" type="ORF">OVA965_LOCUS33781</name>
    <name evidence="2" type="ORF">TMI583_LOCUS34681</name>
</gene>